<evidence type="ECO:0000313" key="1">
    <source>
        <dbReference type="EMBL" id="KAJ8049540.1"/>
    </source>
</evidence>
<keyword evidence="2" id="KW-1185">Reference proteome</keyword>
<comment type="caution">
    <text evidence="1">The sequence shown here is derived from an EMBL/GenBank/DDBJ whole genome shotgun (WGS) entry which is preliminary data.</text>
</comment>
<accession>A0A9Q1CR54</accession>
<dbReference type="Proteomes" id="UP001152320">
    <property type="component" value="Chromosome 1"/>
</dbReference>
<reference evidence="1" key="1">
    <citation type="submission" date="2021-10" db="EMBL/GenBank/DDBJ databases">
        <title>Tropical sea cucumber genome reveals ecological adaptation and Cuvierian tubules defense mechanism.</title>
        <authorList>
            <person name="Chen T."/>
        </authorList>
    </citation>
    <scope>NUCLEOTIDE SEQUENCE</scope>
    <source>
        <strain evidence="1">Nanhai2018</strain>
        <tissue evidence="1">Muscle</tissue>
    </source>
</reference>
<name>A0A9Q1CR54_HOLLE</name>
<proteinExistence type="predicted"/>
<gene>
    <name evidence="1" type="ORF">HOLleu_02325</name>
</gene>
<dbReference type="EMBL" id="JAIZAY010000001">
    <property type="protein sequence ID" value="KAJ8049540.1"/>
    <property type="molecule type" value="Genomic_DNA"/>
</dbReference>
<organism evidence="1 2">
    <name type="scientific">Holothuria leucospilota</name>
    <name type="common">Black long sea cucumber</name>
    <name type="synonym">Mertensiothuria leucospilota</name>
    <dbReference type="NCBI Taxonomy" id="206669"/>
    <lineage>
        <taxon>Eukaryota</taxon>
        <taxon>Metazoa</taxon>
        <taxon>Echinodermata</taxon>
        <taxon>Eleutherozoa</taxon>
        <taxon>Echinozoa</taxon>
        <taxon>Holothuroidea</taxon>
        <taxon>Aspidochirotacea</taxon>
        <taxon>Aspidochirotida</taxon>
        <taxon>Holothuriidae</taxon>
        <taxon>Holothuria</taxon>
    </lineage>
</organism>
<dbReference type="AlphaFoldDB" id="A0A9Q1CR54"/>
<sequence>MRRCKNCSFTYSEGKKKHVYGMIYFQTCQKDQPKGHLCYMQPIQLSEALETCPDYIFFNFESRVDELNGRHILNYAVNHKVCELCIDVEEIGTPCEHERQVIFSDDDTIEDFCKWAQTRFSWHTT</sequence>
<evidence type="ECO:0000313" key="2">
    <source>
        <dbReference type="Proteomes" id="UP001152320"/>
    </source>
</evidence>
<protein>
    <submittedName>
        <fullName evidence="1">Uncharacterized protein</fullName>
    </submittedName>
</protein>